<keyword evidence="1" id="KW-0812">Transmembrane</keyword>
<dbReference type="EMBL" id="BK015176">
    <property type="protein sequence ID" value="DAD94333.1"/>
    <property type="molecule type" value="Genomic_DNA"/>
</dbReference>
<sequence length="116" mass="13664">MLTNKIINDLIELEIYQSKSLSKEEYEKLSNNKNNNKIYLSGSYSNDPDNEFTKYYKEINTNGLTIEEIELQLSIERTKNIKLIKNMIIFFVILTVISFICLFFFWSSISNTLNDL</sequence>
<protein>
    <submittedName>
        <fullName evidence="2">Type VI secretion protein</fullName>
    </submittedName>
</protein>
<reference evidence="2" key="1">
    <citation type="journal article" date="2021" name="Proc. Natl. Acad. Sci. U.S.A.">
        <title>A Catalog of Tens of Thousands of Viruses from Human Metagenomes Reveals Hidden Associations with Chronic Diseases.</title>
        <authorList>
            <person name="Tisza M.J."/>
            <person name="Buck C.B."/>
        </authorList>
    </citation>
    <scope>NUCLEOTIDE SEQUENCE</scope>
    <source>
        <strain evidence="2">CttFh17</strain>
    </source>
</reference>
<organism evidence="2">
    <name type="scientific">Siphoviridae sp. cttFh17</name>
    <dbReference type="NCBI Taxonomy" id="2826491"/>
    <lineage>
        <taxon>Viruses</taxon>
        <taxon>Duplodnaviria</taxon>
        <taxon>Heunggongvirae</taxon>
        <taxon>Uroviricota</taxon>
        <taxon>Caudoviricetes</taxon>
    </lineage>
</organism>
<evidence type="ECO:0000313" key="2">
    <source>
        <dbReference type="EMBL" id="DAD94333.1"/>
    </source>
</evidence>
<name>A0A8S5NHN3_9CAUD</name>
<evidence type="ECO:0000256" key="1">
    <source>
        <dbReference type="SAM" id="Phobius"/>
    </source>
</evidence>
<feature type="transmembrane region" description="Helical" evidence="1">
    <location>
        <begin position="87"/>
        <end position="106"/>
    </location>
</feature>
<keyword evidence="1" id="KW-0472">Membrane</keyword>
<keyword evidence="1" id="KW-1133">Transmembrane helix</keyword>
<proteinExistence type="predicted"/>
<accession>A0A8S5NHN3</accession>